<dbReference type="InterPro" id="IPR009057">
    <property type="entry name" value="Homeodomain-like_sf"/>
</dbReference>
<dbReference type="Gene3D" id="1.10.357.10">
    <property type="entry name" value="Tetracycline Repressor, domain 2"/>
    <property type="match status" value="1"/>
</dbReference>
<keyword evidence="1" id="KW-0678">Repressor</keyword>
<dbReference type="PANTHER" id="PTHR43479">
    <property type="entry name" value="ACREF/ENVCD OPERON REPRESSOR-RELATED"/>
    <property type="match status" value="1"/>
</dbReference>
<evidence type="ECO:0000256" key="4">
    <source>
        <dbReference type="SAM" id="Coils"/>
    </source>
</evidence>
<dbReference type="InterPro" id="IPR001647">
    <property type="entry name" value="HTH_TetR"/>
</dbReference>
<evidence type="ECO:0000313" key="6">
    <source>
        <dbReference type="EMBL" id="MDQ0177183.1"/>
    </source>
</evidence>
<dbReference type="InterPro" id="IPR050624">
    <property type="entry name" value="HTH-type_Tx_Regulator"/>
</dbReference>
<dbReference type="PANTHER" id="PTHR43479:SF22">
    <property type="entry name" value="TRANSCRIPTIONAL REGULATOR, TETR FAMILY"/>
    <property type="match status" value="1"/>
</dbReference>
<dbReference type="PROSITE" id="PS50977">
    <property type="entry name" value="HTH_TETR_2"/>
    <property type="match status" value="1"/>
</dbReference>
<accession>A0ABT9WVQ4</accession>
<comment type="caution">
    <text evidence="6">The sequence shown here is derived from an EMBL/GenBank/DDBJ whole genome shotgun (WGS) entry which is preliminary data.</text>
</comment>
<keyword evidence="2 3" id="KW-0238">DNA-binding</keyword>
<keyword evidence="4" id="KW-0175">Coiled coil</keyword>
<evidence type="ECO:0000313" key="7">
    <source>
        <dbReference type="Proteomes" id="UP001223586"/>
    </source>
</evidence>
<dbReference type="RefSeq" id="WP_307230961.1">
    <property type="nucleotide sequence ID" value="NZ_JAUSTT010000019.1"/>
</dbReference>
<reference evidence="6 7" key="1">
    <citation type="submission" date="2023-07" db="EMBL/GenBank/DDBJ databases">
        <title>Genomic Encyclopedia of Type Strains, Phase IV (KMG-IV): sequencing the most valuable type-strain genomes for metagenomic binning, comparative biology and taxonomic classification.</title>
        <authorList>
            <person name="Goeker M."/>
        </authorList>
    </citation>
    <scope>NUCLEOTIDE SEQUENCE [LARGE SCALE GENOMIC DNA]</scope>
    <source>
        <strain evidence="6 7">DSM 23837</strain>
    </source>
</reference>
<feature type="domain" description="HTH tetR-type" evidence="5">
    <location>
        <begin position="4"/>
        <end position="64"/>
    </location>
</feature>
<proteinExistence type="predicted"/>
<dbReference type="Pfam" id="PF00440">
    <property type="entry name" value="TetR_N"/>
    <property type="match status" value="1"/>
</dbReference>
<dbReference type="PRINTS" id="PR00455">
    <property type="entry name" value="HTHTETR"/>
</dbReference>
<dbReference type="SUPFAM" id="SSF46689">
    <property type="entry name" value="Homeodomain-like"/>
    <property type="match status" value="1"/>
</dbReference>
<sequence>MKHNEKRKQILMTAMKLFSVKSYHQTSMKEIADTCEMSKGSLYIYFKSKEELLLQIFKYYFQLVDEQMIFIDQDDHLSLKEKLTKTVEVQLKLAIEYHEFYRMQMQEIIGLKSDVIKEYIRTKNVEQTEWLKNYFIGIYGSEIEPYALDCLLLLTGMISAFINLITIEKLSVDLAYLPRFLIKKFDFLVEGILKEKGKPIINDLWPIHNKELFEEKQHPLVIIKEIKESIKKISLDKNKLKEALQSLEILEHELMEMEPRPAMIKGMLRNLAEVNELEAAREKLSQALNIDSSY</sequence>
<keyword evidence="7" id="KW-1185">Reference proteome</keyword>
<evidence type="ECO:0000256" key="2">
    <source>
        <dbReference type="ARBA" id="ARBA00023125"/>
    </source>
</evidence>
<feature type="DNA-binding region" description="H-T-H motif" evidence="3">
    <location>
        <begin position="27"/>
        <end position="46"/>
    </location>
</feature>
<organism evidence="6 7">
    <name type="scientific">Bacillus chungangensis</name>
    <dbReference type="NCBI Taxonomy" id="587633"/>
    <lineage>
        <taxon>Bacteria</taxon>
        <taxon>Bacillati</taxon>
        <taxon>Bacillota</taxon>
        <taxon>Bacilli</taxon>
        <taxon>Bacillales</taxon>
        <taxon>Bacillaceae</taxon>
        <taxon>Bacillus</taxon>
    </lineage>
</organism>
<name>A0ABT9WVQ4_9BACI</name>
<gene>
    <name evidence="6" type="ORF">J2S08_003062</name>
</gene>
<evidence type="ECO:0000259" key="5">
    <source>
        <dbReference type="PROSITE" id="PS50977"/>
    </source>
</evidence>
<dbReference type="EMBL" id="JAUSTT010000019">
    <property type="protein sequence ID" value="MDQ0177183.1"/>
    <property type="molecule type" value="Genomic_DNA"/>
</dbReference>
<evidence type="ECO:0000256" key="1">
    <source>
        <dbReference type="ARBA" id="ARBA00022491"/>
    </source>
</evidence>
<protein>
    <submittedName>
        <fullName evidence="6">AcrR family transcriptional regulator</fullName>
    </submittedName>
</protein>
<evidence type="ECO:0000256" key="3">
    <source>
        <dbReference type="PROSITE-ProRule" id="PRU00335"/>
    </source>
</evidence>
<dbReference type="Proteomes" id="UP001223586">
    <property type="component" value="Unassembled WGS sequence"/>
</dbReference>
<feature type="coiled-coil region" evidence="4">
    <location>
        <begin position="223"/>
        <end position="287"/>
    </location>
</feature>